<dbReference type="InterPro" id="IPR036047">
    <property type="entry name" value="F-box-like_dom_sf"/>
</dbReference>
<reference evidence="2" key="1">
    <citation type="submission" date="2024-10" db="EMBL/GenBank/DDBJ databases">
        <authorList>
            <person name="Ryan C."/>
        </authorList>
    </citation>
    <scope>NUCLEOTIDE SEQUENCE [LARGE SCALE GENOMIC DNA]</scope>
</reference>
<accession>A0ABC9G6W5</accession>
<evidence type="ECO:0000313" key="2">
    <source>
        <dbReference type="EMBL" id="CAL5088880.1"/>
    </source>
</evidence>
<dbReference type="EMBL" id="OZ075118">
    <property type="protein sequence ID" value="CAL5088880.1"/>
    <property type="molecule type" value="Genomic_DNA"/>
</dbReference>
<evidence type="ECO:0000313" key="3">
    <source>
        <dbReference type="Proteomes" id="UP001497457"/>
    </source>
</evidence>
<sequence length="362" mass="40113">MESIPNDMLELILLNVDSQVSLLRAAATCKRWRRIVADEVFLSRFGSLHKLPVLAGCYSYQGSVVRSLQFEPSPCNTDVVSGCFSLDFLHDRSSMRIMDSKGSLLLFRVTGGFIVCEPLTRRHEVISLPAFPIDRCRNPPAFLLGCGPAAAGTMAPSHNPFVFNTGGSWRAITINRHEWHSFIGFASRSLYWLVRDGTVLAVDHQAGTEYAPFLLPDPDVQAFCPFDPMSRFQIAVADGGDGETRIVLGNNAENTAGILKVFARLRAAGGEWALEKSIQLTAVVMDLPLLEEGGWCFVQRGRGVHSAGTVRVEIYTRGGCRKFSIQMDKMEVESLQPDMYTNWTYPINLPWPPSLHACAYHA</sequence>
<dbReference type="SUPFAM" id="SSF81383">
    <property type="entry name" value="F-box domain"/>
    <property type="match status" value="1"/>
</dbReference>
<dbReference type="Gene3D" id="1.20.1280.50">
    <property type="match status" value="1"/>
</dbReference>
<organism evidence="2 3">
    <name type="scientific">Urochloa decumbens</name>
    <dbReference type="NCBI Taxonomy" id="240449"/>
    <lineage>
        <taxon>Eukaryota</taxon>
        <taxon>Viridiplantae</taxon>
        <taxon>Streptophyta</taxon>
        <taxon>Embryophyta</taxon>
        <taxon>Tracheophyta</taxon>
        <taxon>Spermatophyta</taxon>
        <taxon>Magnoliopsida</taxon>
        <taxon>Liliopsida</taxon>
        <taxon>Poales</taxon>
        <taxon>Poaceae</taxon>
        <taxon>PACMAD clade</taxon>
        <taxon>Panicoideae</taxon>
        <taxon>Panicodae</taxon>
        <taxon>Paniceae</taxon>
        <taxon>Melinidinae</taxon>
        <taxon>Urochloa</taxon>
    </lineage>
</organism>
<gene>
    <name evidence="2" type="ORF">URODEC1_LOCUS113060</name>
</gene>
<dbReference type="Proteomes" id="UP001497457">
    <property type="component" value="Chromosome 8b"/>
</dbReference>
<dbReference type="Pfam" id="PF12937">
    <property type="entry name" value="F-box-like"/>
    <property type="match status" value="1"/>
</dbReference>
<name>A0ABC9G6W5_9POAL</name>
<proteinExistence type="predicted"/>
<keyword evidence="3" id="KW-1185">Reference proteome</keyword>
<dbReference type="InterPro" id="IPR001810">
    <property type="entry name" value="F-box_dom"/>
</dbReference>
<evidence type="ECO:0000259" key="1">
    <source>
        <dbReference type="PROSITE" id="PS50181"/>
    </source>
</evidence>
<dbReference type="PROSITE" id="PS50181">
    <property type="entry name" value="FBOX"/>
    <property type="match status" value="1"/>
</dbReference>
<dbReference type="SMART" id="SM00256">
    <property type="entry name" value="FBOX"/>
    <property type="match status" value="1"/>
</dbReference>
<protein>
    <recommendedName>
        <fullName evidence="1">F-box domain-containing protein</fullName>
    </recommendedName>
</protein>
<dbReference type="PANTHER" id="PTHR33207">
    <property type="entry name" value="F-BOX DOMAIN CONTAINING PROTEIN-RELATED"/>
    <property type="match status" value="1"/>
</dbReference>
<feature type="domain" description="F-box" evidence="1">
    <location>
        <begin position="1"/>
        <end position="45"/>
    </location>
</feature>
<dbReference type="AlphaFoldDB" id="A0ABC9G6W5"/>